<proteinExistence type="predicted"/>
<accession>A0A4Q5KKG2</accession>
<dbReference type="RefSeq" id="WP_130049448.1">
    <property type="nucleotide sequence ID" value="NZ_SEZK01000077.1"/>
</dbReference>
<reference evidence="1 2" key="1">
    <citation type="submission" date="2019-02" db="EMBL/GenBank/DDBJ databases">
        <title>Genome sequences of Aliivibrio finisterrensis strains from farmed Atlantic salmon.</title>
        <authorList>
            <person name="Bowman J.P."/>
        </authorList>
    </citation>
    <scope>NUCLEOTIDE SEQUENCE [LARGE SCALE GENOMIC DNA]</scope>
    <source>
        <strain evidence="1 2">A46</strain>
    </source>
</reference>
<dbReference type="AlphaFoldDB" id="A0A4Q5KKG2"/>
<evidence type="ECO:0000313" key="1">
    <source>
        <dbReference type="EMBL" id="RYU46817.1"/>
    </source>
</evidence>
<protein>
    <submittedName>
        <fullName evidence="1">Uncharacterized protein</fullName>
    </submittedName>
</protein>
<dbReference type="Proteomes" id="UP000294063">
    <property type="component" value="Unassembled WGS sequence"/>
</dbReference>
<sequence>MSIYINEDIFKWNYNKNSFNEATDGWQKSYSYLEHAEALLTIENSPHFMVDIISNLKRAVDFRINQLSKKYKLKELKCLFGAKGSYDLLVMLGVIRPLMLEKLITLRNQVEHQFEIPNNIDLCKELTEFVWYFLKTTDLLTKYEYGDLCFQHPTKKHLFCDIEINFTNKWSFNGSGWLPQEMYSLDKSNNYFSTTSTQSYFGIDQRLKIEQSDSDDNKEYYKELNDSDIWLNDFNFTDTNIKKMLVALYFEKI</sequence>
<organism evidence="1 2">
    <name type="scientific">Aliivibrio finisterrensis</name>
    <dbReference type="NCBI Taxonomy" id="511998"/>
    <lineage>
        <taxon>Bacteria</taxon>
        <taxon>Pseudomonadati</taxon>
        <taxon>Pseudomonadota</taxon>
        <taxon>Gammaproteobacteria</taxon>
        <taxon>Vibrionales</taxon>
        <taxon>Vibrionaceae</taxon>
        <taxon>Aliivibrio</taxon>
    </lineage>
</organism>
<gene>
    <name evidence="1" type="ORF">ERW57_18930</name>
</gene>
<dbReference type="EMBL" id="SEZK01000077">
    <property type="protein sequence ID" value="RYU46817.1"/>
    <property type="molecule type" value="Genomic_DNA"/>
</dbReference>
<name>A0A4Q5KKG2_9GAMM</name>
<evidence type="ECO:0000313" key="2">
    <source>
        <dbReference type="Proteomes" id="UP000294063"/>
    </source>
</evidence>
<comment type="caution">
    <text evidence="1">The sequence shown here is derived from an EMBL/GenBank/DDBJ whole genome shotgun (WGS) entry which is preliminary data.</text>
</comment>